<reference evidence="2 3" key="1">
    <citation type="submission" date="2020-12" db="EMBL/GenBank/DDBJ databases">
        <title>Metabolic potential, ecology and presence of endohyphal bacteria is reflected in genomic diversity of Mucoromycotina.</title>
        <authorList>
            <person name="Muszewska A."/>
            <person name="Okrasinska A."/>
            <person name="Steczkiewicz K."/>
            <person name="Drgas O."/>
            <person name="Orlowska M."/>
            <person name="Perlinska-Lenart U."/>
            <person name="Aleksandrzak-Piekarczyk T."/>
            <person name="Szatraj K."/>
            <person name="Zielenkiewicz U."/>
            <person name="Pilsyk S."/>
            <person name="Malc E."/>
            <person name="Mieczkowski P."/>
            <person name="Kruszewska J.S."/>
            <person name="Biernat P."/>
            <person name="Pawlowska J."/>
        </authorList>
    </citation>
    <scope>NUCLEOTIDE SEQUENCE [LARGE SCALE GENOMIC DNA]</scope>
    <source>
        <strain evidence="2 3">CBS 142.35</strain>
    </source>
</reference>
<dbReference type="EMBL" id="JAEPRB010000869">
    <property type="protein sequence ID" value="KAG2211008.1"/>
    <property type="molecule type" value="Genomic_DNA"/>
</dbReference>
<evidence type="ECO:0000256" key="1">
    <source>
        <dbReference type="SAM" id="MobiDB-lite"/>
    </source>
</evidence>
<protein>
    <recommendedName>
        <fullName evidence="4">MULE transposase domain-containing protein</fullName>
    </recommendedName>
</protein>
<organism evidence="2 3">
    <name type="scientific">Circinella minor</name>
    <dbReference type="NCBI Taxonomy" id="1195481"/>
    <lineage>
        <taxon>Eukaryota</taxon>
        <taxon>Fungi</taxon>
        <taxon>Fungi incertae sedis</taxon>
        <taxon>Mucoromycota</taxon>
        <taxon>Mucoromycotina</taxon>
        <taxon>Mucoromycetes</taxon>
        <taxon>Mucorales</taxon>
        <taxon>Lichtheimiaceae</taxon>
        <taxon>Circinella</taxon>
    </lineage>
</organism>
<proteinExistence type="predicted"/>
<comment type="caution">
    <text evidence="2">The sequence shown here is derived from an EMBL/GenBank/DDBJ whole genome shotgun (WGS) entry which is preliminary data.</text>
</comment>
<evidence type="ECO:0008006" key="4">
    <source>
        <dbReference type="Google" id="ProtNLM"/>
    </source>
</evidence>
<name>A0A8H7RI74_9FUNG</name>
<evidence type="ECO:0000313" key="2">
    <source>
        <dbReference type="EMBL" id="KAG2211008.1"/>
    </source>
</evidence>
<dbReference type="OrthoDB" id="2290496at2759"/>
<dbReference type="AlphaFoldDB" id="A0A8H7RI74"/>
<sequence>MHVRLCEMTEVEEFYVDSIYKTNHTGHELFSILASVNRIRFLIAHFLLRINPINEPINSNDQSNPMNHTIASTDHTTTINTSNSPAPNIDNTPTPYAPTTEKIREAIQLQLTARFFTRLHSQGLNPRFMFTDKDEDQISAISQVFSDNAVRLCLWHLMRTVKLQLAKPKLSNPQYNINEAINRFPFVSRQFQPAAEDRNGRRYENTGHREAIVVMMQKHYHMQS</sequence>
<keyword evidence="3" id="KW-1185">Reference proteome</keyword>
<evidence type="ECO:0000313" key="3">
    <source>
        <dbReference type="Proteomes" id="UP000646827"/>
    </source>
</evidence>
<feature type="region of interest" description="Disordered" evidence="1">
    <location>
        <begin position="75"/>
        <end position="94"/>
    </location>
</feature>
<gene>
    <name evidence="2" type="ORF">INT45_003015</name>
</gene>
<dbReference type="Proteomes" id="UP000646827">
    <property type="component" value="Unassembled WGS sequence"/>
</dbReference>
<accession>A0A8H7RI74</accession>